<evidence type="ECO:0000256" key="1">
    <source>
        <dbReference type="SAM" id="SignalP"/>
    </source>
</evidence>
<dbReference type="AlphaFoldDB" id="A0A818PL30"/>
<sequence length="82" mass="9690">MKNTVGMYCYFLFMFLIPKCNGNPNLPMNTIQIPSHRMNSNFIRSEKYYIKQQLPHVFLIQGPSETFVKVPGLTMRFYHTEP</sequence>
<evidence type="ECO:0000313" key="2">
    <source>
        <dbReference type="EMBL" id="CAF3626521.1"/>
    </source>
</evidence>
<organism evidence="2 3">
    <name type="scientific">Adineta steineri</name>
    <dbReference type="NCBI Taxonomy" id="433720"/>
    <lineage>
        <taxon>Eukaryota</taxon>
        <taxon>Metazoa</taxon>
        <taxon>Spiralia</taxon>
        <taxon>Gnathifera</taxon>
        <taxon>Rotifera</taxon>
        <taxon>Eurotatoria</taxon>
        <taxon>Bdelloidea</taxon>
        <taxon>Adinetida</taxon>
        <taxon>Adinetidae</taxon>
        <taxon>Adineta</taxon>
    </lineage>
</organism>
<dbReference type="EMBL" id="CAJOAZ010000358">
    <property type="protein sequence ID" value="CAF3626521.1"/>
    <property type="molecule type" value="Genomic_DNA"/>
</dbReference>
<comment type="caution">
    <text evidence="2">The sequence shown here is derived from an EMBL/GenBank/DDBJ whole genome shotgun (WGS) entry which is preliminary data.</text>
</comment>
<evidence type="ECO:0000313" key="3">
    <source>
        <dbReference type="Proteomes" id="UP000663844"/>
    </source>
</evidence>
<gene>
    <name evidence="2" type="ORF">OXD698_LOCUS7713</name>
</gene>
<feature type="signal peptide" evidence="1">
    <location>
        <begin position="1"/>
        <end position="22"/>
    </location>
</feature>
<name>A0A818PL30_9BILA</name>
<feature type="chain" id="PRO_5032857385" evidence="1">
    <location>
        <begin position="23"/>
        <end position="82"/>
    </location>
</feature>
<dbReference type="Proteomes" id="UP000663844">
    <property type="component" value="Unassembled WGS sequence"/>
</dbReference>
<reference evidence="2" key="1">
    <citation type="submission" date="2021-02" db="EMBL/GenBank/DDBJ databases">
        <authorList>
            <person name="Nowell W R."/>
        </authorList>
    </citation>
    <scope>NUCLEOTIDE SEQUENCE</scope>
</reference>
<feature type="non-terminal residue" evidence="2">
    <location>
        <position position="82"/>
    </location>
</feature>
<accession>A0A818PL30</accession>
<proteinExistence type="predicted"/>
<protein>
    <submittedName>
        <fullName evidence="2">Uncharacterized protein</fullName>
    </submittedName>
</protein>
<keyword evidence="1" id="KW-0732">Signal</keyword>